<evidence type="ECO:0000256" key="3">
    <source>
        <dbReference type="ARBA" id="ARBA00008766"/>
    </source>
</evidence>
<keyword evidence="9" id="KW-0645">Protease</keyword>
<dbReference type="Gene3D" id="3.90.230.10">
    <property type="entry name" value="Creatinase/methionine aminopeptidase superfamily"/>
    <property type="match status" value="1"/>
</dbReference>
<accession>A0A2S9JVM1</accession>
<evidence type="ECO:0000256" key="4">
    <source>
        <dbReference type="ARBA" id="ARBA00012574"/>
    </source>
</evidence>
<organism evidence="9 10">
    <name type="scientific">Sphingobacterium gobiense</name>
    <dbReference type="NCBI Taxonomy" id="1382456"/>
    <lineage>
        <taxon>Bacteria</taxon>
        <taxon>Pseudomonadati</taxon>
        <taxon>Bacteroidota</taxon>
        <taxon>Sphingobacteriia</taxon>
        <taxon>Sphingobacteriales</taxon>
        <taxon>Sphingobacteriaceae</taxon>
        <taxon>Sphingobacterium</taxon>
    </lineage>
</organism>
<keyword evidence="7" id="KW-0464">Manganese</keyword>
<evidence type="ECO:0000256" key="1">
    <source>
        <dbReference type="ARBA" id="ARBA00001424"/>
    </source>
</evidence>
<dbReference type="OrthoDB" id="9806388at2"/>
<keyword evidence="5" id="KW-0479">Metal-binding</keyword>
<dbReference type="Pfam" id="PF05195">
    <property type="entry name" value="AMP_N"/>
    <property type="match status" value="1"/>
</dbReference>
<dbReference type="GO" id="GO:0030145">
    <property type="term" value="F:manganese ion binding"/>
    <property type="evidence" value="ECO:0007669"/>
    <property type="project" value="InterPro"/>
</dbReference>
<dbReference type="SUPFAM" id="SSF55920">
    <property type="entry name" value="Creatinase/aminopeptidase"/>
    <property type="match status" value="1"/>
</dbReference>
<evidence type="ECO:0000313" key="9">
    <source>
        <dbReference type="EMBL" id="PRD57293.1"/>
    </source>
</evidence>
<dbReference type="EMBL" id="PVBS01000001">
    <property type="protein sequence ID" value="PRD57293.1"/>
    <property type="molecule type" value="Genomic_DNA"/>
</dbReference>
<dbReference type="GO" id="GO:0005829">
    <property type="term" value="C:cytosol"/>
    <property type="evidence" value="ECO:0007669"/>
    <property type="project" value="TreeGrafter"/>
</dbReference>
<dbReference type="InterPro" id="IPR000994">
    <property type="entry name" value="Pept_M24"/>
</dbReference>
<dbReference type="CDD" id="cd01087">
    <property type="entry name" value="Prolidase"/>
    <property type="match status" value="1"/>
</dbReference>
<dbReference type="Gene3D" id="3.40.350.10">
    <property type="entry name" value="Creatinase/prolidase N-terminal domain"/>
    <property type="match status" value="1"/>
</dbReference>
<keyword evidence="9" id="KW-0031">Aminopeptidase</keyword>
<dbReference type="AlphaFoldDB" id="A0A2S9JVM1"/>
<evidence type="ECO:0000256" key="7">
    <source>
        <dbReference type="ARBA" id="ARBA00023211"/>
    </source>
</evidence>
<evidence type="ECO:0000256" key="2">
    <source>
        <dbReference type="ARBA" id="ARBA00001936"/>
    </source>
</evidence>
<gene>
    <name evidence="9" type="ORF">C5749_08895</name>
</gene>
<name>A0A2S9JVM1_9SPHI</name>
<comment type="catalytic activity">
    <reaction evidence="1">
        <text>Release of any N-terminal amino acid, including proline, that is linked to proline, even from a dipeptide or tripeptide.</text>
        <dbReference type="EC" id="3.4.11.9"/>
    </reaction>
</comment>
<dbReference type="InterPro" id="IPR036005">
    <property type="entry name" value="Creatinase/aminopeptidase-like"/>
</dbReference>
<evidence type="ECO:0000256" key="6">
    <source>
        <dbReference type="ARBA" id="ARBA00022801"/>
    </source>
</evidence>
<evidence type="ECO:0000313" key="10">
    <source>
        <dbReference type="Proteomes" id="UP000238642"/>
    </source>
</evidence>
<dbReference type="InterPro" id="IPR029149">
    <property type="entry name" value="Creatin/AminoP/Spt16_N"/>
</dbReference>
<sequence length="467" mass="53372">MFSAETYQKRRDALKKNVSSGVILLLGNIENPINFEHNTYPFRQDSSFLYYVGVQTPRLAAVFDIEESTNIIFGDELSLDDLVWMGRQETLKDKCLKSGITEVRPFRLLADYMRTVLARKRKVHYLPPYQSHNRILLSQLLEIPLSEIHPSVNLIKAVVKQRSIKEDQEIEQIEQAVGTSVDMHLLAMQITKPGMKEYEVVNAIQKLAADRSCSLAYPPIVTTHGEILHNHYRQHTIKNGDMILNDSGAETPMGYAGDLTRTFPVNGTFSMQQRDIYNVVLKAFTSARDMLQPEIKFKDVHLHAAKALVEGLTELGLMRGDPDEAVQNHAHTLFFQCGLGHMMGLDVHDMEDLGEQYVGYTDDEPKDTETFGLKSLRLGKVLHPGYVVTIEPGIYIIPDLIDQWKAEKKHENFINYTKLEQYRDFGGVRIEDDFLITTDRYRLLGPELIKTAEEIEDYRMTFGLKFG</sequence>
<protein>
    <recommendedName>
        <fullName evidence="4">Xaa-Pro aminopeptidase</fullName>
        <ecNumber evidence="4">3.4.11.9</ecNumber>
    </recommendedName>
</protein>
<comment type="similarity">
    <text evidence="3">Belongs to the peptidase M24B family.</text>
</comment>
<dbReference type="GO" id="GO:0070006">
    <property type="term" value="F:metalloaminopeptidase activity"/>
    <property type="evidence" value="ECO:0007669"/>
    <property type="project" value="InterPro"/>
</dbReference>
<dbReference type="SUPFAM" id="SSF53092">
    <property type="entry name" value="Creatinase/prolidase N-terminal domain"/>
    <property type="match status" value="1"/>
</dbReference>
<comment type="caution">
    <text evidence="9">The sequence shown here is derived from an EMBL/GenBank/DDBJ whole genome shotgun (WGS) entry which is preliminary data.</text>
</comment>
<dbReference type="EC" id="3.4.11.9" evidence="4"/>
<keyword evidence="10" id="KW-1185">Reference proteome</keyword>
<evidence type="ECO:0000256" key="5">
    <source>
        <dbReference type="ARBA" id="ARBA00022723"/>
    </source>
</evidence>
<reference evidence="9 10" key="1">
    <citation type="submission" date="2018-02" db="EMBL/GenBank/DDBJ databases">
        <title>The draft genome of Sphingobacterium gobiense H7.</title>
        <authorList>
            <person name="Li L."/>
            <person name="Liu L."/>
            <person name="Zhang X."/>
            <person name="Wang T."/>
            <person name="Liang L."/>
        </authorList>
    </citation>
    <scope>NUCLEOTIDE SEQUENCE [LARGE SCALE GENOMIC DNA]</scope>
    <source>
        <strain evidence="9 10">ACCC 05757</strain>
    </source>
</reference>
<dbReference type="PANTHER" id="PTHR43226:SF4">
    <property type="entry name" value="XAA-PRO AMINOPEPTIDASE 3"/>
    <property type="match status" value="1"/>
</dbReference>
<dbReference type="RefSeq" id="WP_105724932.1">
    <property type="nucleotide sequence ID" value="NZ_PVBS01000001.1"/>
</dbReference>
<dbReference type="Pfam" id="PF00557">
    <property type="entry name" value="Peptidase_M24"/>
    <property type="match status" value="1"/>
</dbReference>
<proteinExistence type="inferred from homology"/>
<feature type="domain" description="Aminopeptidase P N-terminal" evidence="8">
    <location>
        <begin position="2"/>
        <end position="134"/>
    </location>
</feature>
<dbReference type="GO" id="GO:0006508">
    <property type="term" value="P:proteolysis"/>
    <property type="evidence" value="ECO:0007669"/>
    <property type="project" value="TreeGrafter"/>
</dbReference>
<keyword evidence="6" id="KW-0378">Hydrolase</keyword>
<dbReference type="InterPro" id="IPR007865">
    <property type="entry name" value="Aminopep_P_N"/>
</dbReference>
<dbReference type="InterPro" id="IPR052433">
    <property type="entry name" value="X-Pro_dipept-like"/>
</dbReference>
<comment type="cofactor">
    <cofactor evidence="2">
        <name>Mn(2+)</name>
        <dbReference type="ChEBI" id="CHEBI:29035"/>
    </cofactor>
</comment>
<dbReference type="SMART" id="SM01011">
    <property type="entry name" value="AMP_N"/>
    <property type="match status" value="1"/>
</dbReference>
<dbReference type="Proteomes" id="UP000238642">
    <property type="component" value="Unassembled WGS sequence"/>
</dbReference>
<evidence type="ECO:0000259" key="8">
    <source>
        <dbReference type="SMART" id="SM01011"/>
    </source>
</evidence>
<dbReference type="PANTHER" id="PTHR43226">
    <property type="entry name" value="XAA-PRO AMINOPEPTIDASE 3"/>
    <property type="match status" value="1"/>
</dbReference>